<gene>
    <name evidence="1" type="ORF">CLIB1444_03S08768</name>
</gene>
<sequence length="471" mass="52177">MKYWHDKLFYIEEESFKQSVDAQKLNIKKLPELNNNVYDDFKLDTSSKQEVIENLGLNKSVVISNGSDKSALGFNESFDDFERSVKILNCGGCVVSLKWLPGNKEFAYLAASVITGENLLGSKELSIFYHDGGNSIPSCLQIWKVSNTDCSFELLKILDTSILGACVDLSWVPGEFKEVGVLSGVFKDGKVHFFKIDDTQQFGKIKESSLSYGISGDGIACFDYLSNDRIIVGTKNGFIAEFILPNYQTSNDDNLSMPSFMYNINDGPLSYITIANPAQGKFIISVNTHGPSSFTLDYDDIIGKMIENLTSLVRPKLNSYLDVLICSDPLDVASFSILRHTNERPTQILKVNGVVTSLASSTTLNHPLVLISSSYGELFVVNISRRILIASKSTSKALVPLRLWKIAYISKNEFYFNPNFEVEKVDKPTDVSPSPNEVNIGCLDWNENLNGSSIYAAGTHGGLIILEKLDC</sequence>
<name>A0ACA9Y5K1_9ASCO</name>
<accession>A0ACA9Y5K1</accession>
<comment type="caution">
    <text evidence="1">The sequence shown here is derived from an EMBL/GenBank/DDBJ whole genome shotgun (WGS) entry which is preliminary data.</text>
</comment>
<organism evidence="1 2">
    <name type="scientific">[Candida] jaroonii</name>
    <dbReference type="NCBI Taxonomy" id="467808"/>
    <lineage>
        <taxon>Eukaryota</taxon>
        <taxon>Fungi</taxon>
        <taxon>Dikarya</taxon>
        <taxon>Ascomycota</taxon>
        <taxon>Saccharomycotina</taxon>
        <taxon>Pichiomycetes</taxon>
        <taxon>Debaryomycetaceae</taxon>
        <taxon>Yamadazyma</taxon>
    </lineage>
</organism>
<protein>
    <submittedName>
        <fullName evidence="1">Uncharacterized protein</fullName>
    </submittedName>
</protein>
<evidence type="ECO:0000313" key="1">
    <source>
        <dbReference type="EMBL" id="CAH6720296.1"/>
    </source>
</evidence>
<proteinExistence type="predicted"/>
<keyword evidence="2" id="KW-1185">Reference proteome</keyword>
<reference evidence="1" key="1">
    <citation type="submission" date="2022-06" db="EMBL/GenBank/DDBJ databases">
        <authorList>
            <person name="Legras J.-L."/>
            <person name="Devillers H."/>
            <person name="Grondin C."/>
        </authorList>
    </citation>
    <scope>NUCLEOTIDE SEQUENCE</scope>
    <source>
        <strain evidence="1">CLIB 1444</strain>
    </source>
</reference>
<evidence type="ECO:0000313" key="2">
    <source>
        <dbReference type="Proteomes" id="UP001152531"/>
    </source>
</evidence>
<dbReference type="EMBL" id="CALSDN010000003">
    <property type="protein sequence ID" value="CAH6720296.1"/>
    <property type="molecule type" value="Genomic_DNA"/>
</dbReference>
<dbReference type="Proteomes" id="UP001152531">
    <property type="component" value="Unassembled WGS sequence"/>
</dbReference>